<dbReference type="EMBL" id="PVWQ01000011">
    <property type="protein sequence ID" value="RDW68849.1"/>
    <property type="molecule type" value="Genomic_DNA"/>
</dbReference>
<sequence length="134" mass="14770">MDWVFASCPHRASSIKQSEDYIGELVSLNSSFPSGSVQKISELARAVQAINSDFCETRYLSRAVVCNLVSNRVTTILTEPEDDLNGKGKEGSGSDSDGEESIKEFPVRFPASFIPQQQVTYADCEVLRAHPPQR</sequence>
<dbReference type="Proteomes" id="UP000256690">
    <property type="component" value="Unassembled WGS sequence"/>
</dbReference>
<keyword evidence="3" id="KW-1185">Reference proteome</keyword>
<evidence type="ECO:0000313" key="3">
    <source>
        <dbReference type="Proteomes" id="UP000256690"/>
    </source>
</evidence>
<dbReference type="GeneID" id="38118979"/>
<accession>A0A3D8R4A8</accession>
<protein>
    <submittedName>
        <fullName evidence="2">Uncharacterized protein</fullName>
    </submittedName>
</protein>
<feature type="region of interest" description="Disordered" evidence="1">
    <location>
        <begin position="79"/>
        <end position="101"/>
    </location>
</feature>
<gene>
    <name evidence="2" type="ORF">DSM5745_08609</name>
</gene>
<evidence type="ECO:0000256" key="1">
    <source>
        <dbReference type="SAM" id="MobiDB-lite"/>
    </source>
</evidence>
<dbReference type="AlphaFoldDB" id="A0A3D8R4A8"/>
<proteinExistence type="predicted"/>
<evidence type="ECO:0000313" key="2">
    <source>
        <dbReference type="EMBL" id="RDW68849.1"/>
    </source>
</evidence>
<comment type="caution">
    <text evidence="2">The sequence shown here is derived from an EMBL/GenBank/DDBJ whole genome shotgun (WGS) entry which is preliminary data.</text>
</comment>
<organism evidence="2 3">
    <name type="scientific">Aspergillus mulundensis</name>
    <dbReference type="NCBI Taxonomy" id="1810919"/>
    <lineage>
        <taxon>Eukaryota</taxon>
        <taxon>Fungi</taxon>
        <taxon>Dikarya</taxon>
        <taxon>Ascomycota</taxon>
        <taxon>Pezizomycotina</taxon>
        <taxon>Eurotiomycetes</taxon>
        <taxon>Eurotiomycetidae</taxon>
        <taxon>Eurotiales</taxon>
        <taxon>Aspergillaceae</taxon>
        <taxon>Aspergillus</taxon>
        <taxon>Aspergillus subgen. Nidulantes</taxon>
    </lineage>
</organism>
<name>A0A3D8R4A8_9EURO</name>
<reference evidence="2 3" key="1">
    <citation type="journal article" date="2018" name="IMA Fungus">
        <title>IMA Genome-F 9: Draft genome sequence of Annulohypoxylon stygium, Aspergillus mulundensis, Berkeleyomyces basicola (syn. Thielaviopsis basicola), Ceratocystis smalleyi, two Cercospora beticola strains, Coleophoma cylindrospora, Fusarium fracticaudum, Phialophora cf. hyalina, and Morchella septimelata.</title>
        <authorList>
            <person name="Wingfield B.D."/>
            <person name="Bills G.F."/>
            <person name="Dong Y."/>
            <person name="Huang W."/>
            <person name="Nel W.J."/>
            <person name="Swalarsk-Parry B.S."/>
            <person name="Vaghefi N."/>
            <person name="Wilken P.M."/>
            <person name="An Z."/>
            <person name="de Beer Z.W."/>
            <person name="De Vos L."/>
            <person name="Chen L."/>
            <person name="Duong T.A."/>
            <person name="Gao Y."/>
            <person name="Hammerbacher A."/>
            <person name="Kikkert J.R."/>
            <person name="Li Y."/>
            <person name="Li H."/>
            <person name="Li K."/>
            <person name="Li Q."/>
            <person name="Liu X."/>
            <person name="Ma X."/>
            <person name="Naidoo K."/>
            <person name="Pethybridge S.J."/>
            <person name="Sun J."/>
            <person name="Steenkamp E.T."/>
            <person name="van der Nest M.A."/>
            <person name="van Wyk S."/>
            <person name="Wingfield M.J."/>
            <person name="Xiong C."/>
            <person name="Yue Q."/>
            <person name="Zhang X."/>
        </authorList>
    </citation>
    <scope>NUCLEOTIDE SEQUENCE [LARGE SCALE GENOMIC DNA]</scope>
    <source>
        <strain evidence="2 3">DSM 5745</strain>
    </source>
</reference>
<dbReference type="RefSeq" id="XP_026600638.1">
    <property type="nucleotide sequence ID" value="XM_026750625.1"/>
</dbReference>